<dbReference type="AlphaFoldDB" id="A0A380FY20"/>
<dbReference type="SUPFAM" id="SSF54373">
    <property type="entry name" value="FAD-linked reductases, C-terminal domain"/>
    <property type="match status" value="1"/>
</dbReference>
<evidence type="ECO:0000256" key="9">
    <source>
        <dbReference type="RuleBase" id="RU003968"/>
    </source>
</evidence>
<organism evidence="13 14">
    <name type="scientific">Staphylococcus petrasii</name>
    <dbReference type="NCBI Taxonomy" id="1276936"/>
    <lineage>
        <taxon>Bacteria</taxon>
        <taxon>Bacillati</taxon>
        <taxon>Bacillota</taxon>
        <taxon>Bacilli</taxon>
        <taxon>Bacillales</taxon>
        <taxon>Staphylococcaceae</taxon>
        <taxon>Staphylococcus</taxon>
    </lineage>
</organism>
<feature type="binding site" evidence="7">
    <location>
        <begin position="10"/>
        <end position="39"/>
    </location>
    <ligand>
        <name>FAD</name>
        <dbReference type="ChEBI" id="CHEBI:57692"/>
    </ligand>
</feature>
<dbReference type="Gene3D" id="3.30.410.40">
    <property type="match status" value="1"/>
</dbReference>
<evidence type="ECO:0000256" key="7">
    <source>
        <dbReference type="HAMAP-Rule" id="MF_00750"/>
    </source>
</evidence>
<dbReference type="GO" id="GO:0008802">
    <property type="term" value="F:betaine-aldehyde dehydrogenase (NAD+) activity"/>
    <property type="evidence" value="ECO:0007669"/>
    <property type="project" value="UniProtKB-EC"/>
</dbReference>
<feature type="binding site" evidence="8">
    <location>
        <position position="89"/>
    </location>
    <ligand>
        <name>FAD</name>
        <dbReference type="ChEBI" id="CHEBI:57692"/>
    </ligand>
</feature>
<evidence type="ECO:0000256" key="5">
    <source>
        <dbReference type="ARBA" id="ARBA00023002"/>
    </source>
</evidence>
<dbReference type="InterPro" id="IPR007867">
    <property type="entry name" value="GMC_OxRtase_C"/>
</dbReference>
<gene>
    <name evidence="7 13" type="primary">betA</name>
    <name evidence="13" type="ORF">NCTC13830_00412</name>
</gene>
<evidence type="ECO:0000259" key="11">
    <source>
        <dbReference type="PROSITE" id="PS00623"/>
    </source>
</evidence>
<evidence type="ECO:0000313" key="14">
    <source>
        <dbReference type="Proteomes" id="UP000254047"/>
    </source>
</evidence>
<dbReference type="InterPro" id="IPR036188">
    <property type="entry name" value="FAD/NAD-bd_sf"/>
</dbReference>
<keyword evidence="5 7" id="KW-0560">Oxidoreductase</keyword>
<dbReference type="PANTHER" id="PTHR11552">
    <property type="entry name" value="GLUCOSE-METHANOL-CHOLINE GMC OXIDOREDUCTASE"/>
    <property type="match status" value="1"/>
</dbReference>
<dbReference type="InterPro" id="IPR000172">
    <property type="entry name" value="GMC_OxRdtase_N"/>
</dbReference>
<keyword evidence="6 7" id="KW-0520">NAD</keyword>
<proteinExistence type="inferred from homology"/>
<dbReference type="PANTHER" id="PTHR11552:SF147">
    <property type="entry name" value="CHOLINE DEHYDROGENASE, MITOCHONDRIAL"/>
    <property type="match status" value="1"/>
</dbReference>
<evidence type="ECO:0000256" key="2">
    <source>
        <dbReference type="ARBA" id="ARBA00010790"/>
    </source>
</evidence>
<dbReference type="EC" id="1.2.1.8" evidence="7"/>
<evidence type="ECO:0000256" key="10">
    <source>
        <dbReference type="RuleBase" id="RU003969"/>
    </source>
</evidence>
<keyword evidence="3 7" id="KW-0285">Flavoprotein</keyword>
<dbReference type="Pfam" id="PF05199">
    <property type="entry name" value="GMC_oxred_C"/>
    <property type="match status" value="1"/>
</dbReference>
<dbReference type="UniPathway" id="UPA00529">
    <property type="reaction ID" value="UER00385"/>
</dbReference>
<dbReference type="HAMAP" id="MF_00750">
    <property type="entry name" value="Choline_dehydrogen"/>
    <property type="match status" value="1"/>
</dbReference>
<feature type="binding site" evidence="8">
    <location>
        <position position="227"/>
    </location>
    <ligand>
        <name>FAD</name>
        <dbReference type="ChEBI" id="CHEBI:57692"/>
    </ligand>
</feature>
<name>A0A380FY20_9STAP</name>
<dbReference type="SUPFAM" id="SSF51905">
    <property type="entry name" value="FAD/NAD(P)-binding domain"/>
    <property type="match status" value="1"/>
</dbReference>
<dbReference type="Proteomes" id="UP000254047">
    <property type="component" value="Unassembled WGS sequence"/>
</dbReference>
<comment type="pathway">
    <text evidence="7 10">Amine and polyamine biosynthesis; betaine biosynthesis via choline pathway; betaine aldehyde from choline (cytochrome c reductase route): step 1/1.</text>
</comment>
<dbReference type="NCBIfam" id="NF002550">
    <property type="entry name" value="PRK02106.1"/>
    <property type="match status" value="1"/>
</dbReference>
<sequence>MTMSKNKFYDYVIIGGGSAGSVLGNRLTEDKDKDVLVLEAGRSDYPWDLFIQMPAALMFPSGNRFYDWIYETEEEPHMGRKVDHARGKVLGGSSSINGMIYQRGNPMDYEGWAEPEGMETWDFAHCLPYFKRLEKTYGAAPYDKYRGHQGPIKLKRGPATNPLFKSFFDAGVEAGYHKTKDVNGYRQEGFGPFDSQVHNGRRVSASRAYLHPAMKRKNLTVKTRAFVTEIHFDGNKATGVTFKRNGKYHTVDAGEVILSGGAFNTPQLLQLSGIGDAEFLKSKGIEPRMHLPGVGENFEDHLEVYIQHKCKQPVSLQPSLDLKRMPWIGLQWIFARKGAAASNHFEGGAFVRSNDQVDYPNLMFHFLPIAVRYDGQKAPVAHGYQVHVGPMYSNSRGSLKIKSKDPFEKPSIVFNYLSTKEDEQEWVEAIRVARNILSQKAMDPYNGGEISPGPSVQTDEEILDWVRKDGETALHPSCSAKMGPATDPMSVVDPLTMKVHGMENLRVVDASAMPRTTNGNIHAPVLMLAEKAADIIRGREPLEPQYVDYYKHGVSDEKAGAMEFDPYYKH</sequence>
<dbReference type="InterPro" id="IPR012132">
    <property type="entry name" value="GMC_OxRdtase"/>
</dbReference>
<accession>A0A380FY20</accession>
<keyword evidence="4 7" id="KW-0274">FAD</keyword>
<dbReference type="NCBIfam" id="TIGR01810">
    <property type="entry name" value="betA"/>
    <property type="match status" value="1"/>
</dbReference>
<evidence type="ECO:0000313" key="13">
    <source>
        <dbReference type="EMBL" id="SUM42888.1"/>
    </source>
</evidence>
<dbReference type="GO" id="GO:0019285">
    <property type="term" value="P:glycine betaine biosynthetic process from choline"/>
    <property type="evidence" value="ECO:0007669"/>
    <property type="project" value="UniProtKB-UniRule"/>
</dbReference>
<reference evidence="13 14" key="1">
    <citation type="submission" date="2018-06" db="EMBL/GenBank/DDBJ databases">
        <authorList>
            <consortium name="Pathogen Informatics"/>
            <person name="Doyle S."/>
        </authorList>
    </citation>
    <scope>NUCLEOTIDE SEQUENCE [LARGE SCALE GENOMIC DNA]</scope>
    <source>
        <strain evidence="13 14">NCTC13830</strain>
    </source>
</reference>
<dbReference type="PROSITE" id="PS00623">
    <property type="entry name" value="GMC_OXRED_1"/>
    <property type="match status" value="1"/>
</dbReference>
<evidence type="ECO:0000256" key="1">
    <source>
        <dbReference type="ARBA" id="ARBA00001974"/>
    </source>
</evidence>
<dbReference type="Pfam" id="PF00732">
    <property type="entry name" value="GMC_oxred_N"/>
    <property type="match status" value="1"/>
</dbReference>
<evidence type="ECO:0000256" key="8">
    <source>
        <dbReference type="PIRSR" id="PIRSR000137-2"/>
    </source>
</evidence>
<evidence type="ECO:0000256" key="4">
    <source>
        <dbReference type="ARBA" id="ARBA00022827"/>
    </source>
</evidence>
<protein>
    <recommendedName>
        <fullName evidence="7">Oxygen-dependent choline dehydrogenase</fullName>
        <shortName evidence="7">CDH</shortName>
        <shortName evidence="7">CHD</shortName>
        <ecNumber evidence="7">1.1.99.1</ecNumber>
    </recommendedName>
    <alternativeName>
        <fullName evidence="7">Betaine aldehyde dehydrogenase</fullName>
        <shortName evidence="7">BADH</shortName>
        <ecNumber evidence="7">1.2.1.8</ecNumber>
    </alternativeName>
</protein>
<feature type="domain" description="Glucose-methanol-choline oxidoreductase N-terminal" evidence="11">
    <location>
        <begin position="87"/>
        <end position="110"/>
    </location>
</feature>
<dbReference type="EMBL" id="UHDO01000001">
    <property type="protein sequence ID" value="SUM42888.1"/>
    <property type="molecule type" value="Genomic_DNA"/>
</dbReference>
<feature type="active site" description="Proton acceptor" evidence="7">
    <location>
        <position position="475"/>
    </location>
</feature>
<dbReference type="Gene3D" id="3.50.50.60">
    <property type="entry name" value="FAD/NAD(P)-binding domain"/>
    <property type="match status" value="1"/>
</dbReference>
<dbReference type="GO" id="GO:0016020">
    <property type="term" value="C:membrane"/>
    <property type="evidence" value="ECO:0007669"/>
    <property type="project" value="TreeGrafter"/>
</dbReference>
<dbReference type="EC" id="1.1.99.1" evidence="7"/>
<comment type="catalytic activity">
    <reaction evidence="7">
        <text>betaine aldehyde + NAD(+) + H2O = glycine betaine + NADH + 2 H(+)</text>
        <dbReference type="Rhea" id="RHEA:15305"/>
        <dbReference type="ChEBI" id="CHEBI:15377"/>
        <dbReference type="ChEBI" id="CHEBI:15378"/>
        <dbReference type="ChEBI" id="CHEBI:15710"/>
        <dbReference type="ChEBI" id="CHEBI:17750"/>
        <dbReference type="ChEBI" id="CHEBI:57540"/>
        <dbReference type="ChEBI" id="CHEBI:57945"/>
        <dbReference type="EC" id="1.2.1.8"/>
    </reaction>
</comment>
<dbReference type="PIRSF" id="PIRSF000137">
    <property type="entry name" value="Alcohol_oxidase"/>
    <property type="match status" value="1"/>
</dbReference>
<comment type="similarity">
    <text evidence="2 7 9">Belongs to the GMC oxidoreductase family.</text>
</comment>
<comment type="cofactor">
    <cofactor evidence="1 7 8">
        <name>FAD</name>
        <dbReference type="ChEBI" id="CHEBI:57692"/>
    </cofactor>
</comment>
<dbReference type="GO" id="GO:0050660">
    <property type="term" value="F:flavin adenine dinucleotide binding"/>
    <property type="evidence" value="ECO:0007669"/>
    <property type="project" value="InterPro"/>
</dbReference>
<evidence type="ECO:0000256" key="3">
    <source>
        <dbReference type="ARBA" id="ARBA00022630"/>
    </source>
</evidence>
<comment type="function">
    <text evidence="7">Involved in the biosynthesis of the osmoprotectant glycine betaine. Catalyzes the oxidation of choline to betaine aldehyde and betaine aldehyde to glycine betaine at the same rate.</text>
</comment>
<evidence type="ECO:0000256" key="6">
    <source>
        <dbReference type="ARBA" id="ARBA00023027"/>
    </source>
</evidence>
<comment type="catalytic activity">
    <reaction evidence="7 10">
        <text>choline + A = betaine aldehyde + AH2</text>
        <dbReference type="Rhea" id="RHEA:17433"/>
        <dbReference type="ChEBI" id="CHEBI:13193"/>
        <dbReference type="ChEBI" id="CHEBI:15354"/>
        <dbReference type="ChEBI" id="CHEBI:15710"/>
        <dbReference type="ChEBI" id="CHEBI:17499"/>
        <dbReference type="EC" id="1.1.99.1"/>
    </reaction>
</comment>
<evidence type="ECO:0000259" key="12">
    <source>
        <dbReference type="PROSITE" id="PS00624"/>
    </source>
</evidence>
<feature type="domain" description="Glucose-methanol-choline oxidoreductase N-terminal" evidence="12">
    <location>
        <begin position="261"/>
        <end position="275"/>
    </location>
</feature>
<dbReference type="InterPro" id="IPR011533">
    <property type="entry name" value="BetA"/>
</dbReference>
<dbReference type="PROSITE" id="PS00624">
    <property type="entry name" value="GMC_OXRED_2"/>
    <property type="match status" value="1"/>
</dbReference>
<dbReference type="GO" id="GO:0008812">
    <property type="term" value="F:choline dehydrogenase activity"/>
    <property type="evidence" value="ECO:0007669"/>
    <property type="project" value="UniProtKB-UniRule"/>
</dbReference>